<reference evidence="2 3" key="2">
    <citation type="journal article" date="2011" name="PLoS ONE">
        <title>The Cyst-Dividing Bacterium Ramlibacter tataouinensis TTB310 Genome Reveals a Well-Stocked Toolbox for Adaptation to a Desert Environment.</title>
        <authorList>
            <person name="De Luca G."/>
            <person name="Barakat M."/>
            <person name="Ortet P."/>
            <person name="Fochesato S."/>
            <person name="Jourlin-Castelli C."/>
            <person name="Ansaldi M."/>
            <person name="Py B."/>
            <person name="Fichant G."/>
            <person name="Coutinho P.M."/>
            <person name="Voulhoux R."/>
            <person name="Bastien O."/>
            <person name="Marechal E."/>
            <person name="Henrissat B."/>
            <person name="Quentin Y."/>
            <person name="Noirot P."/>
            <person name="Filloux A."/>
            <person name="Mejean V."/>
            <person name="Dubow M.S."/>
            <person name="Barras F."/>
            <person name="Barbe V."/>
            <person name="Weissenbach J."/>
            <person name="Mihalcescu I."/>
            <person name="Vermeglio A."/>
            <person name="Achouak W."/>
            <person name="Heulin T."/>
        </authorList>
    </citation>
    <scope>NUCLEOTIDE SEQUENCE [LARGE SCALE GENOMIC DNA]</scope>
    <source>
        <strain evidence="3">ATCC BAA-407 / DSM 14655 / LMG 21543 / TTB310</strain>
    </source>
</reference>
<evidence type="ECO:0000313" key="3">
    <source>
        <dbReference type="Proteomes" id="UP000008385"/>
    </source>
</evidence>
<evidence type="ECO:0000313" key="2">
    <source>
        <dbReference type="EMBL" id="AEG91889.1"/>
    </source>
</evidence>
<dbReference type="AlphaFoldDB" id="F5XY96"/>
<feature type="compositionally biased region" description="Low complexity" evidence="1">
    <location>
        <begin position="28"/>
        <end position="39"/>
    </location>
</feature>
<feature type="region of interest" description="Disordered" evidence="1">
    <location>
        <begin position="28"/>
        <end position="47"/>
    </location>
</feature>
<accession>F5XY96</accession>
<name>F5XY96_RAMTT</name>
<reference evidence="3" key="1">
    <citation type="submission" date="2006-01" db="EMBL/GenBank/DDBJ databases">
        <title>Genome of the cyst-dividing bacterium Ramlibacter tataouinensis.</title>
        <authorList>
            <person name="Barakat M."/>
            <person name="Ortet P."/>
            <person name="De Luca G."/>
            <person name="Jourlin-Castelli C."/>
            <person name="Ansaldi M."/>
            <person name="Py B."/>
            <person name="Fichant G."/>
            <person name="Coutinho P."/>
            <person name="Voulhoux R."/>
            <person name="Bastien O."/>
            <person name="Roy S."/>
            <person name="Marechal E."/>
            <person name="Henrissat B."/>
            <person name="Quentin Y."/>
            <person name="Noirot P."/>
            <person name="Filloux A."/>
            <person name="Mejean V."/>
            <person name="DuBow M."/>
            <person name="Barras F."/>
            <person name="Heulin T."/>
        </authorList>
    </citation>
    <scope>NUCLEOTIDE SEQUENCE [LARGE SCALE GENOMIC DNA]</scope>
    <source>
        <strain evidence="3">ATCC BAA-407 / DSM 14655 / LMG 21543 / TTB310</strain>
    </source>
</reference>
<dbReference type="EMBL" id="CP000245">
    <property type="protein sequence ID" value="AEG91889.1"/>
    <property type="molecule type" value="Genomic_DNA"/>
</dbReference>
<dbReference type="HOGENOM" id="CLU_3172434_0_0_4"/>
<dbReference type="KEGG" id="rta:Rta_08080"/>
<gene>
    <name evidence="2" type="ordered locus">Rta_08080</name>
</gene>
<protein>
    <submittedName>
        <fullName evidence="2">Uncharacterized protein</fullName>
    </submittedName>
</protein>
<sequence length="47" mass="5120">MTRVRLTAVKMPIPSRIKAPIAMYSCGTPTTTAAQTTPAMKTRKPIM</sequence>
<dbReference type="Proteomes" id="UP000008385">
    <property type="component" value="Chromosome"/>
</dbReference>
<keyword evidence="3" id="KW-1185">Reference proteome</keyword>
<dbReference type="STRING" id="365046.Rta_08080"/>
<evidence type="ECO:0000256" key="1">
    <source>
        <dbReference type="SAM" id="MobiDB-lite"/>
    </source>
</evidence>
<proteinExistence type="predicted"/>
<organism evidence="2 3">
    <name type="scientific">Ramlibacter tataouinensis (strain ATCC BAA-407 / DSM 14655 / LMG 21543 / TTB310)</name>
    <dbReference type="NCBI Taxonomy" id="365046"/>
    <lineage>
        <taxon>Bacteria</taxon>
        <taxon>Pseudomonadati</taxon>
        <taxon>Pseudomonadota</taxon>
        <taxon>Betaproteobacteria</taxon>
        <taxon>Burkholderiales</taxon>
        <taxon>Comamonadaceae</taxon>
        <taxon>Ramlibacter</taxon>
    </lineage>
</organism>